<reference evidence="3" key="2">
    <citation type="submission" date="2021-08" db="EMBL/GenBank/DDBJ databases">
        <authorList>
            <person name="Tani A."/>
            <person name="Ola A."/>
            <person name="Ogura Y."/>
            <person name="Katsura K."/>
            <person name="Hayashi T."/>
        </authorList>
    </citation>
    <scope>NUCLEOTIDE SEQUENCE</scope>
    <source>
        <strain evidence="3">NBRC 15686</strain>
    </source>
</reference>
<reference evidence="3" key="1">
    <citation type="journal article" date="2021" name="Front. Microbiol.">
        <title>Comprehensive Comparative Genomics and Phenotyping of Methylobacterium Species.</title>
        <authorList>
            <person name="Alessa O."/>
            <person name="Ogura Y."/>
            <person name="Fujitani Y."/>
            <person name="Takami H."/>
            <person name="Hayashi T."/>
            <person name="Sahin N."/>
            <person name="Tani A."/>
        </authorList>
    </citation>
    <scope>NUCLEOTIDE SEQUENCE</scope>
    <source>
        <strain evidence="3">NBRC 15686</strain>
    </source>
</reference>
<dbReference type="GO" id="GO:0016491">
    <property type="term" value="F:oxidoreductase activity"/>
    <property type="evidence" value="ECO:0007669"/>
    <property type="project" value="UniProtKB-KW"/>
</dbReference>
<evidence type="ECO:0000256" key="1">
    <source>
        <dbReference type="SAM" id="MobiDB-lite"/>
    </source>
</evidence>
<dbReference type="SUPFAM" id="SSF54534">
    <property type="entry name" value="FKBP-like"/>
    <property type="match status" value="1"/>
</dbReference>
<keyword evidence="4" id="KW-1185">Reference proteome</keyword>
<dbReference type="Proteomes" id="UP001055039">
    <property type="component" value="Unassembled WGS sequence"/>
</dbReference>
<dbReference type="InterPro" id="IPR036953">
    <property type="entry name" value="GreA/GreB_C_sf"/>
</dbReference>
<dbReference type="InterPro" id="IPR001437">
    <property type="entry name" value="Tscrpt_elong_fac_GreA/B_C"/>
</dbReference>
<keyword evidence="3" id="KW-0648">Protein biosynthesis</keyword>
<dbReference type="Pfam" id="PF01272">
    <property type="entry name" value="GreA_GreB"/>
    <property type="match status" value="1"/>
</dbReference>
<evidence type="ECO:0000259" key="2">
    <source>
        <dbReference type="Pfam" id="PF01272"/>
    </source>
</evidence>
<keyword evidence="3" id="KW-0560">Oxidoreductase</keyword>
<dbReference type="RefSeq" id="WP_133091168.1">
    <property type="nucleotide sequence ID" value="NZ_BAAADH010000046.1"/>
</dbReference>
<comment type="caution">
    <text evidence="3">The sequence shown here is derived from an EMBL/GenBank/DDBJ whole genome shotgun (WGS) entry which is preliminary data.</text>
</comment>
<gene>
    <name evidence="3" type="primary">greB</name>
    <name evidence="3" type="ORF">LNAOJCKE_4037</name>
</gene>
<dbReference type="InterPro" id="IPR023459">
    <property type="entry name" value="Tscrpt_elong_fac_GreA/B_fam"/>
</dbReference>
<sequence length="157" mass="17388">MSKAFVREPEDGDAVEELPDRLISTHPNYVTPEGLARMEEEVARLEAELAALSPEQNKADHARISRDLRYWSARKNSAELVEAFEGDVVRFGATVTLLREDDTRQTFRIVGEDEADPSAGSISYVAPLARALTGKSVGDTVTVNEHEFEIAEIRSSQ</sequence>
<dbReference type="PIRSF" id="PIRSF006092">
    <property type="entry name" value="GreA_GreB"/>
    <property type="match status" value="1"/>
</dbReference>
<evidence type="ECO:0000313" key="4">
    <source>
        <dbReference type="Proteomes" id="UP001055039"/>
    </source>
</evidence>
<feature type="region of interest" description="Disordered" evidence="1">
    <location>
        <begin position="1"/>
        <end position="28"/>
    </location>
</feature>
<protein>
    <submittedName>
        <fullName evidence="3">Transcription elongation factor GreB</fullName>
    </submittedName>
</protein>
<dbReference type="PANTHER" id="PTHR30437:SF6">
    <property type="entry name" value="TRANSCRIPTION ELONGATION FACTOR GREB"/>
    <property type="match status" value="1"/>
</dbReference>
<dbReference type="Gene3D" id="3.10.50.30">
    <property type="entry name" value="Transcription elongation factor, GreA/GreB, C-terminal domain"/>
    <property type="match status" value="1"/>
</dbReference>
<dbReference type="EMBL" id="BPRC01000018">
    <property type="protein sequence ID" value="GJE66813.1"/>
    <property type="molecule type" value="Genomic_DNA"/>
</dbReference>
<organism evidence="3 4">
    <name type="scientific">Methylorubrum aminovorans</name>
    <dbReference type="NCBI Taxonomy" id="269069"/>
    <lineage>
        <taxon>Bacteria</taxon>
        <taxon>Pseudomonadati</taxon>
        <taxon>Pseudomonadota</taxon>
        <taxon>Alphaproteobacteria</taxon>
        <taxon>Hyphomicrobiales</taxon>
        <taxon>Methylobacteriaceae</taxon>
        <taxon>Methylorubrum</taxon>
    </lineage>
</organism>
<feature type="domain" description="Transcription elongation factor GreA/GreB C-terminal" evidence="2">
    <location>
        <begin position="87"/>
        <end position="154"/>
    </location>
</feature>
<dbReference type="PANTHER" id="PTHR30437">
    <property type="entry name" value="TRANSCRIPTION ELONGATION FACTOR GREA"/>
    <property type="match status" value="1"/>
</dbReference>
<dbReference type="NCBIfam" id="NF004973">
    <property type="entry name" value="PRK06342.1"/>
    <property type="match status" value="1"/>
</dbReference>
<accession>A0ABQ4UIH6</accession>
<dbReference type="GO" id="GO:0003746">
    <property type="term" value="F:translation elongation factor activity"/>
    <property type="evidence" value="ECO:0007669"/>
    <property type="project" value="UniProtKB-KW"/>
</dbReference>
<name>A0ABQ4UIH6_9HYPH</name>
<evidence type="ECO:0000313" key="3">
    <source>
        <dbReference type="EMBL" id="GJE66813.1"/>
    </source>
</evidence>
<proteinExistence type="predicted"/>
<keyword evidence="3" id="KW-0251">Elongation factor</keyword>